<dbReference type="AlphaFoldDB" id="A0A1G9PHP8"/>
<dbReference type="Pfam" id="PF13548">
    <property type="entry name" value="DUF4126"/>
    <property type="match status" value="1"/>
</dbReference>
<feature type="transmembrane region" description="Helical" evidence="1">
    <location>
        <begin position="104"/>
        <end position="127"/>
    </location>
</feature>
<feature type="transmembrane region" description="Helical" evidence="1">
    <location>
        <begin position="45"/>
        <end position="68"/>
    </location>
</feature>
<keyword evidence="1" id="KW-0812">Transmembrane</keyword>
<dbReference type="Proteomes" id="UP000198901">
    <property type="component" value="Unassembled WGS sequence"/>
</dbReference>
<keyword evidence="4" id="KW-1185">Reference proteome</keyword>
<gene>
    <name evidence="3" type="ORF">SAMN04488090_2186</name>
</gene>
<evidence type="ECO:0000313" key="3">
    <source>
        <dbReference type="EMBL" id="SDL98318.1"/>
    </source>
</evidence>
<evidence type="ECO:0000256" key="1">
    <source>
        <dbReference type="SAM" id="Phobius"/>
    </source>
</evidence>
<dbReference type="InterPro" id="IPR025196">
    <property type="entry name" value="DUF4126"/>
</dbReference>
<evidence type="ECO:0000313" key="4">
    <source>
        <dbReference type="Proteomes" id="UP000198901"/>
    </source>
</evidence>
<dbReference type="RefSeq" id="WP_093201685.1">
    <property type="nucleotide sequence ID" value="NZ_FNGS01000004.1"/>
</dbReference>
<feature type="transmembrane region" description="Helical" evidence="1">
    <location>
        <begin position="12"/>
        <end position="33"/>
    </location>
</feature>
<keyword evidence="1" id="KW-1133">Transmembrane helix</keyword>
<protein>
    <recommendedName>
        <fullName evidence="2">DUF4126 domain-containing protein</fullName>
    </recommendedName>
</protein>
<dbReference type="OrthoDB" id="288613at2"/>
<organism evidence="3 4">
    <name type="scientific">Siphonobacter aquaeclarae</name>
    <dbReference type="NCBI Taxonomy" id="563176"/>
    <lineage>
        <taxon>Bacteria</taxon>
        <taxon>Pseudomonadati</taxon>
        <taxon>Bacteroidota</taxon>
        <taxon>Cytophagia</taxon>
        <taxon>Cytophagales</taxon>
        <taxon>Cytophagaceae</taxon>
        <taxon>Siphonobacter</taxon>
    </lineage>
</organism>
<feature type="transmembrane region" description="Helical" evidence="1">
    <location>
        <begin position="147"/>
        <end position="175"/>
    </location>
</feature>
<reference evidence="3 4" key="1">
    <citation type="submission" date="2016-10" db="EMBL/GenBank/DDBJ databases">
        <authorList>
            <person name="de Groot N.N."/>
        </authorList>
    </citation>
    <scope>NUCLEOTIDE SEQUENCE [LARGE SCALE GENOMIC DNA]</scope>
    <source>
        <strain evidence="3 4">DSM 21668</strain>
    </source>
</reference>
<sequence>MEYILPFCLGLALAACSGFRVFIPLLTANIAFLTGYLTPSAGMEWLGGWTAFAILASATLAEVVGYYFPYVDHLLDSVATPASVVAGTLLMTSVLPSSEPALKWALGLIVGGGSAGLVQAGTALLRLGSTATTGGLGNPVVASAENGLATVFSIVGLFFPVFIAVIVLAMLYFIAVRLSRLRKRKNTGKSIG</sequence>
<feature type="domain" description="DUF4126" evidence="2">
    <location>
        <begin position="8"/>
        <end position="176"/>
    </location>
</feature>
<feature type="transmembrane region" description="Helical" evidence="1">
    <location>
        <begin position="74"/>
        <end position="92"/>
    </location>
</feature>
<evidence type="ECO:0000259" key="2">
    <source>
        <dbReference type="Pfam" id="PF13548"/>
    </source>
</evidence>
<keyword evidence="1" id="KW-0472">Membrane</keyword>
<name>A0A1G9PHP8_9BACT</name>
<proteinExistence type="predicted"/>
<dbReference type="STRING" id="563176.SAMN04488090_2186"/>
<accession>A0A1G9PHP8</accession>
<dbReference type="EMBL" id="FNGS01000004">
    <property type="protein sequence ID" value="SDL98318.1"/>
    <property type="molecule type" value="Genomic_DNA"/>
</dbReference>